<evidence type="ECO:0000256" key="4">
    <source>
        <dbReference type="ARBA" id="ARBA00022795"/>
    </source>
</evidence>
<dbReference type="InterPro" id="IPR035890">
    <property type="entry name" value="Anti-sigma-28_factor_FlgM_sf"/>
</dbReference>
<evidence type="ECO:0000259" key="10">
    <source>
        <dbReference type="Pfam" id="PF04316"/>
    </source>
</evidence>
<keyword evidence="11" id="KW-0282">Flagellum</keyword>
<dbReference type="InterPro" id="IPR031316">
    <property type="entry name" value="FlgM_C"/>
</dbReference>
<keyword evidence="5" id="KW-0805">Transcription regulation</keyword>
<accession>A0ABY7GGD6</accession>
<feature type="compositionally biased region" description="Polar residues" evidence="9">
    <location>
        <begin position="1"/>
        <end position="15"/>
    </location>
</feature>
<evidence type="ECO:0000256" key="9">
    <source>
        <dbReference type="SAM" id="MobiDB-lite"/>
    </source>
</evidence>
<reference evidence="11" key="1">
    <citation type="submission" date="2022-11" db="EMBL/GenBank/DDBJ databases">
        <title>Methylomonas rapida sp. nov., Carotenoid-Producing Obligate Methanotrophs with High Growth Characteristics and Biotechnological Potential.</title>
        <authorList>
            <person name="Tikhonova E.N."/>
            <person name="Suleimanov R.Z."/>
            <person name="Miroshnikov K."/>
            <person name="Oshkin I.Y."/>
            <person name="Belova S.E."/>
            <person name="Danilova O.V."/>
            <person name="Ashikhmin A."/>
            <person name="Konopkin A."/>
            <person name="But S.Y."/>
            <person name="Khmelenina V.N."/>
            <person name="Kuznetsov N."/>
            <person name="Pimenov N.V."/>
            <person name="Dedysh S.N."/>
        </authorList>
    </citation>
    <scope>NUCLEOTIDE SEQUENCE</scope>
    <source>
        <strain evidence="11">MP1</strain>
    </source>
</reference>
<dbReference type="EMBL" id="CP113517">
    <property type="protein sequence ID" value="WAR44027.1"/>
    <property type="molecule type" value="Genomic_DNA"/>
</dbReference>
<feature type="domain" description="Anti-sigma-28 factor FlgM C-terminal" evidence="10">
    <location>
        <begin position="38"/>
        <end position="87"/>
    </location>
</feature>
<dbReference type="RefSeq" id="WP_255189015.1">
    <property type="nucleotide sequence ID" value="NZ_CP113517.1"/>
</dbReference>
<evidence type="ECO:0000313" key="12">
    <source>
        <dbReference type="Proteomes" id="UP001162780"/>
    </source>
</evidence>
<dbReference type="Proteomes" id="UP001162780">
    <property type="component" value="Chromosome"/>
</dbReference>
<evidence type="ECO:0000313" key="11">
    <source>
        <dbReference type="EMBL" id="WAR44027.1"/>
    </source>
</evidence>
<gene>
    <name evidence="11" type="primary">flgM</name>
    <name evidence="11" type="ORF">NM686_016860</name>
</gene>
<evidence type="ECO:0000256" key="2">
    <source>
        <dbReference type="ARBA" id="ARBA00017823"/>
    </source>
</evidence>
<comment type="function">
    <text evidence="7">Responsible for the coupling of flagellin expression to flagellar assembly by preventing expression of the flagellin genes when a component of the middle class of proteins is defective. It negatively regulates flagellar genes by inhibiting the activity of FliA by directly binding to FliA.</text>
</comment>
<feature type="region of interest" description="Disordered" evidence="9">
    <location>
        <begin position="1"/>
        <end position="40"/>
    </location>
</feature>
<keyword evidence="6" id="KW-0804">Transcription</keyword>
<proteinExistence type="inferred from homology"/>
<feature type="compositionally biased region" description="Polar residues" evidence="9">
    <location>
        <begin position="22"/>
        <end position="40"/>
    </location>
</feature>
<name>A0ABY7GGD6_9GAMM</name>
<keyword evidence="3" id="KW-0678">Repressor</keyword>
<evidence type="ECO:0000256" key="8">
    <source>
        <dbReference type="ARBA" id="ARBA00030117"/>
    </source>
</evidence>
<organism evidence="11 12">
    <name type="scientific">Methylomonas rapida</name>
    <dbReference type="NCBI Taxonomy" id="2963939"/>
    <lineage>
        <taxon>Bacteria</taxon>
        <taxon>Pseudomonadati</taxon>
        <taxon>Pseudomonadota</taxon>
        <taxon>Gammaproteobacteria</taxon>
        <taxon>Methylococcales</taxon>
        <taxon>Methylococcaceae</taxon>
        <taxon>Methylomonas</taxon>
    </lineage>
</organism>
<keyword evidence="12" id="KW-1185">Reference proteome</keyword>
<keyword evidence="4" id="KW-1005">Bacterial flagellum biogenesis</keyword>
<keyword evidence="11" id="KW-0969">Cilium</keyword>
<evidence type="ECO:0000256" key="6">
    <source>
        <dbReference type="ARBA" id="ARBA00023163"/>
    </source>
</evidence>
<comment type="similarity">
    <text evidence="1">Belongs to the FlgM family.</text>
</comment>
<evidence type="ECO:0000256" key="3">
    <source>
        <dbReference type="ARBA" id="ARBA00022491"/>
    </source>
</evidence>
<dbReference type="SUPFAM" id="SSF101498">
    <property type="entry name" value="Anti-sigma factor FlgM"/>
    <property type="match status" value="1"/>
</dbReference>
<dbReference type="NCBIfam" id="TIGR03824">
    <property type="entry name" value="FlgM_jcvi"/>
    <property type="match status" value="1"/>
</dbReference>
<dbReference type="Pfam" id="PF04316">
    <property type="entry name" value="FlgM"/>
    <property type="match status" value="1"/>
</dbReference>
<keyword evidence="11" id="KW-0966">Cell projection</keyword>
<dbReference type="InterPro" id="IPR007412">
    <property type="entry name" value="FlgM"/>
</dbReference>
<evidence type="ECO:0000256" key="5">
    <source>
        <dbReference type="ARBA" id="ARBA00023015"/>
    </source>
</evidence>
<evidence type="ECO:0000256" key="7">
    <source>
        <dbReference type="ARBA" id="ARBA00024739"/>
    </source>
</evidence>
<sequence length="96" mass="10219">MAIQSVNTGNVTSAVAQPKVASKSTIDNQNQPSHTVSSDDTVNLKTIERTASSTPIVDEAKVNEIKVALSSGSYAINPERIASKMMQLDFNLPNTT</sequence>
<evidence type="ECO:0000256" key="1">
    <source>
        <dbReference type="ARBA" id="ARBA00005322"/>
    </source>
</evidence>
<protein>
    <recommendedName>
        <fullName evidence="2">Negative regulator of flagellin synthesis</fullName>
    </recommendedName>
    <alternativeName>
        <fullName evidence="8">Anti-sigma-28 factor</fullName>
    </alternativeName>
</protein>